<sequence>MLVALAVSACGVESGEAQPEASQAHVRSVRQEAQSTRKVLVLDSSVAGGASREVQAITDLGFEPVPVSPAEWATKSAEEFMTYRALVIGDAACETGTAAFQAAIDTRDVWGRIIDGRVVIIGSDPTSNNTLNLVESAMAVALERPKLTGMYIALGCAYADAPVGTAVPLLEPFGTFEVGGTGCADAAHIFAMSPDTLSAPLWDEGLEGDGCAARSVFTQYPERAFAAAALGINSSGIPVPGQQDYLDYSLGAPITFSGAPYILVYGAMAVGSGCGMPESPAGEECDLGDQLNGQPALPGQPSGDTCSFTCRNHWCGDGVVDWDQGEQCDNGFQNGRSRDAAGSIGECSAFCTVAQAPVSHPPVANCQNVTLVARNVCGLSASIDNGSTDIDGDLLGCTQSPAGPFPIGQTQVTLTCEDEVGNVASCTGTVTVEDRVVPTLALVGSSPQLTECGGEYTEQGATASDLCSGDLTSAIVMSGTVDPTRKGVYTRNYDVTDSAGNSPPTLKRQVRVADTRPPRLLLNGELIAAVECGSGYTDLGATAHDQCAGDLTGSIVKTGSVTATVPGSYTLGFRVTDPEGLSTEAQRRVAVTDTQPPVLELQGPSQLGVECGDALVDPGAKASDVCFGDVTSRITSTGSVETGVPGSYTRTYKVTDPQGLSAQPVQRTVQVDDTRKPVVTMNGPRQQQLECGSGPFADPGATASDVCAGTLTAVASGTVDSRSLGTHSVHYSATDPSGNTGTTADPRLVTVADTLPPSLLLQGPASASIECGTRYEETGAKASDQCAGDVSDRIVISGNVNPGAVGSYTVSYSVTDPSGNAASTALRTVAVADSLPPTLTLRGAAAASVECGMPYEESGATATDLCAGDVSNRIVISGGVDPRAVGTYAVSYSVTDLAGNAASTAVRTVAVADTLPPTLLLQGSATARVECGTRYEEAGAKASDLCSGDVSDRVVISGNVDPSAVGTYAVSYSVTDLAGNRTSTAHRTVEVADTLPPRIACPAPIVAEAIEGSLAPINLGTATATDSCDREVRVSSPQGTLFAAGTTTVTYTATDASGNRASCTSTVTVQAIALPDTWIVQAPPEQTEDTRATFGFEASKPDVTYECSLDGVDFFQCEKLSTFEALAEGAHDILVRARDTRGLVDPTPASAKWMVMAKRPELWDGALLGGGHGGCAATGSGSASLAMLGLVLVSLLEARKRRR</sequence>
<evidence type="ECO:0000259" key="4">
    <source>
        <dbReference type="PROSITE" id="PS50825"/>
    </source>
</evidence>
<dbReference type="Pfam" id="PF16403">
    <property type="entry name" value="Bact_surface_Ig-like"/>
    <property type="match status" value="7"/>
</dbReference>
<evidence type="ECO:0000313" key="6">
    <source>
        <dbReference type="Proteomes" id="UP001291309"/>
    </source>
</evidence>
<dbReference type="PANTHER" id="PTHR15127:SF32">
    <property type="entry name" value="HEAVYWEIGHT, ISOFORM A"/>
    <property type="match status" value="1"/>
</dbReference>
<gene>
    <name evidence="5" type="ORF">SYV04_08000</name>
</gene>
<dbReference type="PROSITE" id="PS50825">
    <property type="entry name" value="HYR"/>
    <property type="match status" value="1"/>
</dbReference>
<dbReference type="EMBL" id="JAXIVS010000002">
    <property type="protein sequence ID" value="MDY7226323.1"/>
    <property type="molecule type" value="Genomic_DNA"/>
</dbReference>
<feature type="transmembrane region" description="Helical" evidence="3">
    <location>
        <begin position="1176"/>
        <end position="1196"/>
    </location>
</feature>
<accession>A0ABU5GYQ5</accession>
<organism evidence="5 6">
    <name type="scientific">Hyalangium rubrum</name>
    <dbReference type="NCBI Taxonomy" id="3103134"/>
    <lineage>
        <taxon>Bacteria</taxon>
        <taxon>Pseudomonadati</taxon>
        <taxon>Myxococcota</taxon>
        <taxon>Myxococcia</taxon>
        <taxon>Myxococcales</taxon>
        <taxon>Cystobacterineae</taxon>
        <taxon>Archangiaceae</taxon>
        <taxon>Hyalangium</taxon>
    </lineage>
</organism>
<evidence type="ECO:0000313" key="5">
    <source>
        <dbReference type="EMBL" id="MDY7226323.1"/>
    </source>
</evidence>
<evidence type="ECO:0000256" key="3">
    <source>
        <dbReference type="SAM" id="Phobius"/>
    </source>
</evidence>
<dbReference type="RefSeq" id="WP_321545043.1">
    <property type="nucleotide sequence ID" value="NZ_JAXIVS010000002.1"/>
</dbReference>
<dbReference type="Proteomes" id="UP001291309">
    <property type="component" value="Unassembled WGS sequence"/>
</dbReference>
<keyword evidence="3" id="KW-1133">Transmembrane helix</keyword>
<keyword evidence="6" id="KW-1185">Reference proteome</keyword>
<name>A0ABU5GYQ5_9BACT</name>
<proteinExistence type="predicted"/>
<evidence type="ECO:0000256" key="1">
    <source>
        <dbReference type="ARBA" id="ARBA00022737"/>
    </source>
</evidence>
<evidence type="ECO:0000256" key="2">
    <source>
        <dbReference type="ARBA" id="ARBA00022999"/>
    </source>
</evidence>
<comment type="caution">
    <text evidence="5">The sequence shown here is derived from an EMBL/GenBank/DDBJ whole genome shotgun (WGS) entry which is preliminary data.</text>
</comment>
<dbReference type="InterPro" id="IPR051846">
    <property type="entry name" value="SH2_domain_adapters"/>
</dbReference>
<keyword evidence="3" id="KW-0812">Transmembrane</keyword>
<dbReference type="Gene3D" id="2.60.40.10">
    <property type="entry name" value="Immunoglobulins"/>
    <property type="match status" value="8"/>
</dbReference>
<dbReference type="InterPro" id="IPR013783">
    <property type="entry name" value="Ig-like_fold"/>
</dbReference>
<reference evidence="5 6" key="1">
    <citation type="submission" date="2023-12" db="EMBL/GenBank/DDBJ databases">
        <title>the genome sequence of Hyalangium sp. s54d21.</title>
        <authorList>
            <person name="Zhang X."/>
        </authorList>
    </citation>
    <scope>NUCLEOTIDE SEQUENCE [LARGE SCALE GENOMIC DNA]</scope>
    <source>
        <strain evidence="6">s54d21</strain>
    </source>
</reference>
<keyword evidence="2" id="KW-0727">SH2 domain</keyword>
<dbReference type="InterPro" id="IPR003410">
    <property type="entry name" value="HYR_dom"/>
</dbReference>
<keyword evidence="1" id="KW-0677">Repeat</keyword>
<feature type="domain" description="HYR" evidence="4">
    <location>
        <begin position="992"/>
        <end position="1071"/>
    </location>
</feature>
<protein>
    <submittedName>
        <fullName evidence="5">DUF5011 domain-containing protein</fullName>
    </submittedName>
</protein>
<dbReference type="InterPro" id="IPR032179">
    <property type="entry name" value="Cry22Aa_Ig-like"/>
</dbReference>
<keyword evidence="3" id="KW-0472">Membrane</keyword>
<dbReference type="Pfam" id="PF02494">
    <property type="entry name" value="HYR"/>
    <property type="match status" value="2"/>
</dbReference>
<dbReference type="PANTHER" id="PTHR15127">
    <property type="entry name" value="HEAVYWEIGHT, ISOFORM A"/>
    <property type="match status" value="1"/>
</dbReference>